<dbReference type="Proteomes" id="UP000622017">
    <property type="component" value="Unassembled WGS sequence"/>
</dbReference>
<keyword evidence="2" id="KW-0812">Transmembrane</keyword>
<gene>
    <name evidence="4" type="ORF">H8B15_11555</name>
</gene>
<keyword evidence="2" id="KW-0472">Membrane</keyword>
<sequence length="309" mass="33571">MTCRSFLFAVLLLGAPAAWAQQEGPRQLNTLPQAAPAPVAAPDTVRPQLAAPPALSEAEMRQQQQQRQMQSLPPANTSRYAVGLKSGQVYRAYDVEIKQPVFGRNFLLLDGQQRIDFDQVRYYEDETGFYVRTTLPKSRREATLRRDRVGRLSLYSITRTQYAGGSPFGYSPFGYGGFGMPYGGGFGGYPYGGYRTVKTSYFSKENGPVQDLNVRNLSVAVSDNAGASALLAQARRYQTITTLSYVAAGGLLVAGLVSSVNPNATGPTISPLVYAGIPLLIVPLVLQGKQQNNIKQAITIYNSDNNAGR</sequence>
<keyword evidence="3" id="KW-0732">Signal</keyword>
<keyword evidence="2" id="KW-1133">Transmembrane helix</keyword>
<evidence type="ECO:0000256" key="3">
    <source>
        <dbReference type="SAM" id="SignalP"/>
    </source>
</evidence>
<feature type="signal peptide" evidence="3">
    <location>
        <begin position="1"/>
        <end position="20"/>
    </location>
</feature>
<accession>A0ABR7MKH7</accession>
<organism evidence="4 5">
    <name type="scientific">Hymenobacter citatus</name>
    <dbReference type="NCBI Taxonomy" id="2763506"/>
    <lineage>
        <taxon>Bacteria</taxon>
        <taxon>Pseudomonadati</taxon>
        <taxon>Bacteroidota</taxon>
        <taxon>Cytophagia</taxon>
        <taxon>Cytophagales</taxon>
        <taxon>Hymenobacteraceae</taxon>
        <taxon>Hymenobacter</taxon>
    </lineage>
</organism>
<dbReference type="EMBL" id="JACSCY010000008">
    <property type="protein sequence ID" value="MBC6611565.1"/>
    <property type="molecule type" value="Genomic_DNA"/>
</dbReference>
<feature type="compositionally biased region" description="Low complexity" evidence="1">
    <location>
        <begin position="61"/>
        <end position="70"/>
    </location>
</feature>
<proteinExistence type="predicted"/>
<evidence type="ECO:0000313" key="4">
    <source>
        <dbReference type="EMBL" id="MBC6611565.1"/>
    </source>
</evidence>
<comment type="caution">
    <text evidence="4">The sequence shown here is derived from an EMBL/GenBank/DDBJ whole genome shotgun (WGS) entry which is preliminary data.</text>
</comment>
<protein>
    <submittedName>
        <fullName evidence="4">Uncharacterized protein</fullName>
    </submittedName>
</protein>
<evidence type="ECO:0000256" key="2">
    <source>
        <dbReference type="SAM" id="Phobius"/>
    </source>
</evidence>
<feature type="chain" id="PRO_5047524066" evidence="3">
    <location>
        <begin position="21"/>
        <end position="309"/>
    </location>
</feature>
<dbReference type="RefSeq" id="WP_187319851.1">
    <property type="nucleotide sequence ID" value="NZ_JACSCY010000008.1"/>
</dbReference>
<feature type="transmembrane region" description="Helical" evidence="2">
    <location>
        <begin position="268"/>
        <end position="286"/>
    </location>
</feature>
<evidence type="ECO:0000256" key="1">
    <source>
        <dbReference type="SAM" id="MobiDB-lite"/>
    </source>
</evidence>
<reference evidence="4 5" key="1">
    <citation type="submission" date="2020-08" db="EMBL/GenBank/DDBJ databases">
        <title>Hymenobacter sp.</title>
        <authorList>
            <person name="Kim M.K."/>
        </authorList>
    </citation>
    <scope>NUCLEOTIDE SEQUENCE [LARGE SCALE GENOMIC DNA]</scope>
    <source>
        <strain evidence="4 5">BT507</strain>
    </source>
</reference>
<evidence type="ECO:0000313" key="5">
    <source>
        <dbReference type="Proteomes" id="UP000622017"/>
    </source>
</evidence>
<feature type="region of interest" description="Disordered" evidence="1">
    <location>
        <begin position="53"/>
        <end position="77"/>
    </location>
</feature>
<name>A0ABR7MKH7_9BACT</name>
<keyword evidence="5" id="KW-1185">Reference proteome</keyword>